<keyword evidence="2" id="KW-1185">Reference proteome</keyword>
<dbReference type="RefSeq" id="WP_190545917.1">
    <property type="nucleotide sequence ID" value="NZ_CAWPNO010000074.1"/>
</dbReference>
<proteinExistence type="predicted"/>
<dbReference type="Proteomes" id="UP000658514">
    <property type="component" value="Unassembled WGS sequence"/>
</dbReference>
<comment type="caution">
    <text evidence="1">The sequence shown here is derived from an EMBL/GenBank/DDBJ whole genome shotgun (WGS) entry which is preliminary data.</text>
</comment>
<gene>
    <name evidence="1" type="ORF">H6G24_23150</name>
</gene>
<evidence type="ECO:0000313" key="1">
    <source>
        <dbReference type="EMBL" id="MBD2198368.1"/>
    </source>
</evidence>
<dbReference type="EMBL" id="JACJQH010000040">
    <property type="protein sequence ID" value="MBD2198368.1"/>
    <property type="molecule type" value="Genomic_DNA"/>
</dbReference>
<sequence>MTQVITSPTIPETSSSLLNVATVRKHDLRTLNKTKVRFKISLKNATKKKAPSWHQVLSGKSSFQADSTVTTDQNTQDLESDLEKVTRSEVGLRGIPVFRALEDAAAVLRTEIESVKEWTTPDGSVMVCAIELAQIVWTQLLHIRDELAPALRTELHTKYEQGLAEYTGRLDKFLQLQAWNLNAEDYELARNEMLSAYPSREEIDDYLQVTIARPEIVKPLATQLSEEQARILGEITRYIEQYDQNLERSLATAAISSGEKLAGELIEALAAWEPGKKPVRFRKFIEKQLKKARVLLLNADNSAVPSLTVLMNNIEQIVEDTKISSKEQLSRRSELENKIAEISASMLLEQQKLREIAITESSLDDRSDWVVFATSED</sequence>
<accession>A0ABR8AGE4</accession>
<evidence type="ECO:0000313" key="2">
    <source>
        <dbReference type="Proteomes" id="UP000658514"/>
    </source>
</evidence>
<name>A0ABR8AGE4_9CYAN</name>
<organism evidence="1 2">
    <name type="scientific">Calothrix parietina FACHB-288</name>
    <dbReference type="NCBI Taxonomy" id="2692896"/>
    <lineage>
        <taxon>Bacteria</taxon>
        <taxon>Bacillati</taxon>
        <taxon>Cyanobacteriota</taxon>
        <taxon>Cyanophyceae</taxon>
        <taxon>Nostocales</taxon>
        <taxon>Calotrichaceae</taxon>
        <taxon>Calothrix</taxon>
    </lineage>
</organism>
<reference evidence="1 2" key="1">
    <citation type="journal article" date="2020" name="ISME J.">
        <title>Comparative genomics reveals insights into cyanobacterial evolution and habitat adaptation.</title>
        <authorList>
            <person name="Chen M.Y."/>
            <person name="Teng W.K."/>
            <person name="Zhao L."/>
            <person name="Hu C.X."/>
            <person name="Zhou Y.K."/>
            <person name="Han B.P."/>
            <person name="Song L.R."/>
            <person name="Shu W.S."/>
        </authorList>
    </citation>
    <scope>NUCLEOTIDE SEQUENCE [LARGE SCALE GENOMIC DNA]</scope>
    <source>
        <strain evidence="1 2">FACHB-288</strain>
    </source>
</reference>
<protein>
    <submittedName>
        <fullName evidence="1">Uncharacterized protein</fullName>
    </submittedName>
</protein>